<dbReference type="InterPro" id="IPR006116">
    <property type="entry name" value="NT_2-5OAS_ClassI-CCAase"/>
</dbReference>
<evidence type="ECO:0000256" key="4">
    <source>
        <dbReference type="ARBA" id="ARBA00022840"/>
    </source>
</evidence>
<dbReference type="Gene3D" id="3.30.460.10">
    <property type="entry name" value="Beta Polymerase, domain 2"/>
    <property type="match status" value="1"/>
</dbReference>
<name>A0A0M0BTF5_9ARCH</name>
<comment type="function">
    <text evidence="6">Catalyzes the addition and repair of the essential 3'-terminal CCA sequence in tRNAs without using a nucleic acid template. Adds these three nucleotides in the order of C, C, and A to the tRNA nucleotide-73, using CTP and ATP as substrates and producing inorganic pyrophosphate. tRNA 3'-terminal CCA addition is required both for tRNA processing and repair. Also involved in tRNA surveillance by mediating tandem CCA addition to generate a CCACCA at the 3' terminus of unstable tRNAs. While stable tRNAs receive only 3'-terminal CCA, unstable tRNAs are marked with CCACCA and rapidly degraded.</text>
</comment>
<keyword evidence="2 6" id="KW-0548">Nucleotidyltransferase</keyword>
<dbReference type="Proteomes" id="UP000054016">
    <property type="component" value="Unassembled WGS sequence"/>
</dbReference>
<feature type="domain" description="CCA-adding enzyme C-terminal" evidence="8">
    <location>
        <begin position="293"/>
        <end position="440"/>
    </location>
</feature>
<dbReference type="InterPro" id="IPR008229">
    <property type="entry name" value="CCA-adding_arc"/>
</dbReference>
<dbReference type="Pfam" id="PF09249">
    <property type="entry name" value="tRNA_NucTransf2"/>
    <property type="match status" value="1"/>
</dbReference>
<accession>A0A0M0BTF5</accession>
<reference evidence="10" key="1">
    <citation type="submission" date="2015-06" db="EMBL/GenBank/DDBJ databases">
        <title>New insights into the roles of widespread benthic archaea in carbon and nitrogen cycling.</title>
        <authorList>
            <person name="Lazar C.S."/>
            <person name="Baker B.J."/>
            <person name="Seitz K.W."/>
            <person name="Hyde A.S."/>
            <person name="Dick G.J."/>
            <person name="Hinrichs K.-U."/>
            <person name="Teske A.P."/>
        </authorList>
    </citation>
    <scope>NUCLEOTIDE SEQUENCE [LARGE SCALE GENOMIC DNA]</scope>
</reference>
<feature type="binding site" evidence="6">
    <location>
        <position position="57"/>
    </location>
    <ligand>
        <name>ATP</name>
        <dbReference type="ChEBI" id="CHEBI:30616"/>
    </ligand>
</feature>
<comment type="subunit">
    <text evidence="6">Homodimer.</text>
</comment>
<feature type="binding site" evidence="6">
    <location>
        <position position="162"/>
    </location>
    <ligand>
        <name>CTP</name>
        <dbReference type="ChEBI" id="CHEBI:37563"/>
    </ligand>
</feature>
<evidence type="ECO:0000256" key="1">
    <source>
        <dbReference type="ARBA" id="ARBA00022679"/>
    </source>
</evidence>
<dbReference type="Gene3D" id="3.30.70.590">
    <property type="entry name" value="Poly(A) polymerase predicted RNA binding domain"/>
    <property type="match status" value="1"/>
</dbReference>
<keyword evidence="5 6" id="KW-0460">Magnesium</keyword>
<evidence type="ECO:0000313" key="9">
    <source>
        <dbReference type="EMBL" id="KON31898.1"/>
    </source>
</evidence>
<feature type="binding site" evidence="6">
    <location>
        <position position="171"/>
    </location>
    <ligand>
        <name>ATP</name>
        <dbReference type="ChEBI" id="CHEBI:30616"/>
    </ligand>
</feature>
<comment type="miscellaneous">
    <text evidence="6">A single active site specifically recognizes both ATP and CTP and is responsible for their addition.</text>
</comment>
<comment type="cofactor">
    <cofactor evidence="6">
        <name>Mg(2+)</name>
        <dbReference type="ChEBI" id="CHEBI:18420"/>
    </cofactor>
</comment>
<dbReference type="InterPro" id="IPR048833">
    <property type="entry name" value="CAA_C"/>
</dbReference>
<keyword evidence="6" id="KW-0694">RNA-binding</keyword>
<evidence type="ECO:0000256" key="5">
    <source>
        <dbReference type="ARBA" id="ARBA00022842"/>
    </source>
</evidence>
<keyword evidence="4 6" id="KW-0067">ATP-binding</keyword>
<dbReference type="GO" id="GO:0001680">
    <property type="term" value="P:tRNA 3'-terminal CCA addition"/>
    <property type="evidence" value="ECO:0007669"/>
    <property type="project" value="UniProtKB-UniRule"/>
</dbReference>
<feature type="binding site" evidence="6">
    <location>
        <position position="57"/>
    </location>
    <ligand>
        <name>CTP</name>
        <dbReference type="ChEBI" id="CHEBI:37563"/>
    </ligand>
</feature>
<keyword evidence="3 6" id="KW-0547">Nucleotide-binding</keyword>
<keyword evidence="6" id="KW-0819">tRNA processing</keyword>
<keyword evidence="6" id="KW-0479">Metal-binding</keyword>
<evidence type="ECO:0000256" key="3">
    <source>
        <dbReference type="ARBA" id="ARBA00022741"/>
    </source>
</evidence>
<feature type="binding site" evidence="6">
    <location>
        <position position="142"/>
    </location>
    <ligand>
        <name>CTP</name>
        <dbReference type="ChEBI" id="CHEBI:37563"/>
    </ligand>
</feature>
<dbReference type="InterPro" id="IPR011068">
    <property type="entry name" value="NuclTrfase_I-like_C"/>
</dbReference>
<dbReference type="NCBIfam" id="TIGR03671">
    <property type="entry name" value="cca_archaeal"/>
    <property type="match status" value="1"/>
</dbReference>
<dbReference type="Gene3D" id="1.10.1410.30">
    <property type="entry name" value="CCA tRNA nucleotidyltransferase, domain 2"/>
    <property type="match status" value="1"/>
</dbReference>
<evidence type="ECO:0000313" key="10">
    <source>
        <dbReference type="Proteomes" id="UP000054016"/>
    </source>
</evidence>
<dbReference type="Gene3D" id="3.30.70.1550">
    <property type="entry name" value="Archaeal tRNA CCA-adding enzyme catalytic domain"/>
    <property type="match status" value="1"/>
</dbReference>
<feature type="domain" description="tRNA nucleotidyltransferase substrate binding" evidence="7">
    <location>
        <begin position="157"/>
        <end position="273"/>
    </location>
</feature>
<dbReference type="GO" id="GO:0000287">
    <property type="term" value="F:magnesium ion binding"/>
    <property type="evidence" value="ECO:0007669"/>
    <property type="project" value="UniProtKB-UniRule"/>
</dbReference>
<dbReference type="HAMAP" id="MF_01264">
    <property type="entry name" value="CCA_arch"/>
    <property type="match status" value="1"/>
</dbReference>
<dbReference type="EC" id="2.7.7.72" evidence="6"/>
<feature type="binding site" evidence="6">
    <location>
        <position position="171"/>
    </location>
    <ligand>
        <name>CTP</name>
        <dbReference type="ChEBI" id="CHEBI:37563"/>
    </ligand>
</feature>
<dbReference type="EMBL" id="LFWV01000020">
    <property type="protein sequence ID" value="KON31898.1"/>
    <property type="molecule type" value="Genomic_DNA"/>
</dbReference>
<comment type="caution">
    <text evidence="9">The sequence shown here is derived from an EMBL/GenBank/DDBJ whole genome shotgun (WGS) entry which is preliminary data.</text>
</comment>
<organism evidence="9 10">
    <name type="scientific">miscellaneous Crenarchaeota group-1 archaeon SG8-32-3</name>
    <dbReference type="NCBI Taxonomy" id="1685125"/>
    <lineage>
        <taxon>Archaea</taxon>
        <taxon>Candidatus Bathyarchaeota</taxon>
        <taxon>MCG-1</taxon>
    </lineage>
</organism>
<evidence type="ECO:0000256" key="2">
    <source>
        <dbReference type="ARBA" id="ARBA00022695"/>
    </source>
</evidence>
<dbReference type="PATRIC" id="fig|1685125.3.peg.430"/>
<dbReference type="PANTHER" id="PTHR39643">
    <property type="entry name" value="CCA-ADDING ENZYME"/>
    <property type="match status" value="1"/>
</dbReference>
<dbReference type="AlphaFoldDB" id="A0A0M0BTF5"/>
<keyword evidence="1 6" id="KW-0808">Transferase</keyword>
<dbReference type="GO" id="GO:0005524">
    <property type="term" value="F:ATP binding"/>
    <property type="evidence" value="ECO:0007669"/>
    <property type="project" value="UniProtKB-UniRule"/>
</dbReference>
<comment type="catalytic activity">
    <reaction evidence="6">
        <text>a tRNA with a 3' CCA end + 2 CTP + ATP = a tRNA with a 3' CCACCA end + 3 diphosphate</text>
        <dbReference type="Rhea" id="RHEA:76235"/>
        <dbReference type="Rhea" id="RHEA-COMP:10468"/>
        <dbReference type="Rhea" id="RHEA-COMP:18655"/>
        <dbReference type="ChEBI" id="CHEBI:30616"/>
        <dbReference type="ChEBI" id="CHEBI:33019"/>
        <dbReference type="ChEBI" id="CHEBI:37563"/>
        <dbReference type="ChEBI" id="CHEBI:83071"/>
        <dbReference type="ChEBI" id="CHEBI:195187"/>
    </reaction>
</comment>
<feature type="binding site" evidence="6">
    <location>
        <position position="142"/>
    </location>
    <ligand>
        <name>ATP</name>
        <dbReference type="ChEBI" id="CHEBI:30616"/>
    </ligand>
</feature>
<evidence type="ECO:0000256" key="6">
    <source>
        <dbReference type="HAMAP-Rule" id="MF_01264"/>
    </source>
</evidence>
<feature type="binding site" evidence="6">
    <location>
        <position position="162"/>
    </location>
    <ligand>
        <name>ATP</name>
        <dbReference type="ChEBI" id="CHEBI:30616"/>
    </ligand>
</feature>
<dbReference type="GO" id="GO:0000049">
    <property type="term" value="F:tRNA binding"/>
    <property type="evidence" value="ECO:0007669"/>
    <property type="project" value="UniProtKB-UniRule"/>
</dbReference>
<dbReference type="SUPFAM" id="SSF81631">
    <property type="entry name" value="PAP/OAS1 substrate-binding domain"/>
    <property type="match status" value="1"/>
</dbReference>
<dbReference type="GO" id="GO:0004810">
    <property type="term" value="F:CCA tRNA nucleotidyltransferase activity"/>
    <property type="evidence" value="ECO:0007669"/>
    <property type="project" value="UniProtKB-UniRule"/>
</dbReference>
<sequence>MEKINTISKEILAKITPSQADRVKIKALAEALQQKVTLACLEEAVSATVRVEGSVAKDTWLNEEPEIDVFMRLPTKIRRKDLGEISLKIARKATEDASLRVERFAEHPYLEAFIDDVRLNIVPCYDVKLGEWLSATDRTPFHTDYVKEHLPERSRGEVRLLKKFLKGVDAYGAEIKTGGFSGYLCELLIIHYKSFIATVRAFAVYTQRDAIDIEGYYSDKKEALHRLFPEPLVIIDPVDEARNVASAVKPQKLDMLVGAARAFLKTPDVRFFYPPKINALTPEALDVLLENYGAYLVFLTLGNIEAVPDVLWGQLYKTRRALRKLAELNDFLVLRDAVWSNEKTLSVFVFELEQRILPGVKKHFGPPLKREKECTNFLSKYASNGDVVSGPYLEDSRWVVELQRKFTDVVEFLRTNLRDGGRNIGVAELISKAFREKLEVLVNTEVLEVYRHNKEFAEFLTDFLSGKPFWLRLA</sequence>
<dbReference type="PIRSF" id="PIRSF005335">
    <property type="entry name" value="CCA_arch"/>
    <property type="match status" value="1"/>
</dbReference>
<dbReference type="CDD" id="cd05400">
    <property type="entry name" value="NT_2-5OAS_ClassI-CCAase"/>
    <property type="match status" value="1"/>
</dbReference>
<dbReference type="Pfam" id="PF21133">
    <property type="entry name" value="CAA_C"/>
    <property type="match status" value="1"/>
</dbReference>
<feature type="binding site" evidence="6">
    <location>
        <position position="66"/>
    </location>
    <ligand>
        <name>Mg(2+)</name>
        <dbReference type="ChEBI" id="CHEBI:18420"/>
    </ligand>
</feature>
<dbReference type="GO" id="GO:0160016">
    <property type="term" value="F:CCACCA tRNA nucleotidyltransferase activity"/>
    <property type="evidence" value="ECO:0007669"/>
    <property type="project" value="RHEA"/>
</dbReference>
<proteinExistence type="inferred from homology"/>
<dbReference type="SUPFAM" id="SSF55003">
    <property type="entry name" value="PAP/Archaeal CCA-adding enzyme, C-terminal domain"/>
    <property type="match status" value="1"/>
</dbReference>
<evidence type="ECO:0000259" key="8">
    <source>
        <dbReference type="Pfam" id="PF21133"/>
    </source>
</evidence>
<dbReference type="InterPro" id="IPR042090">
    <property type="entry name" value="CCA_tRNA_nucleotrans_2"/>
</dbReference>
<protein>
    <recommendedName>
        <fullName evidence="6">CCA-adding enzyme</fullName>
        <ecNumber evidence="6">2.7.7.72</ecNumber>
    </recommendedName>
    <alternativeName>
        <fullName evidence="6">CCA tRNA nucleotidyltransferase</fullName>
    </alternativeName>
    <alternativeName>
        <fullName evidence="6">tRNA CCA-pyrophosphorylase</fullName>
    </alternativeName>
    <alternativeName>
        <fullName evidence="6">tRNA adenylyl-/cytidylyl- transferase</fullName>
    </alternativeName>
    <alternativeName>
        <fullName evidence="6">tRNA nucleotidyltransferase</fullName>
    </alternativeName>
    <alternativeName>
        <fullName evidence="6">tRNA-NT</fullName>
    </alternativeName>
</protein>
<gene>
    <name evidence="6" type="primary">cca</name>
    <name evidence="9" type="ORF">AC478_01920</name>
</gene>
<feature type="binding site" evidence="6">
    <location>
        <position position="54"/>
    </location>
    <ligand>
        <name>ATP</name>
        <dbReference type="ChEBI" id="CHEBI:30616"/>
    </ligand>
</feature>
<comment type="caution">
    <text evidence="6">Lacks conserved residue(s) required for the propagation of feature annotation.</text>
</comment>
<dbReference type="InterPro" id="IPR043519">
    <property type="entry name" value="NT_sf"/>
</dbReference>
<evidence type="ECO:0000259" key="7">
    <source>
        <dbReference type="Pfam" id="PF09249"/>
    </source>
</evidence>
<dbReference type="SUPFAM" id="SSF81301">
    <property type="entry name" value="Nucleotidyltransferase"/>
    <property type="match status" value="1"/>
</dbReference>
<dbReference type="InterPro" id="IPR015329">
    <property type="entry name" value="tRNA_NucTransf2"/>
</dbReference>
<feature type="binding site" evidence="6">
    <location>
        <position position="54"/>
    </location>
    <ligand>
        <name>CTP</name>
        <dbReference type="ChEBI" id="CHEBI:37563"/>
    </ligand>
</feature>
<comment type="catalytic activity">
    <reaction evidence="6">
        <text>a tRNA precursor + 2 CTP + ATP = a tRNA with a 3' CCA end + 3 diphosphate</text>
        <dbReference type="Rhea" id="RHEA:14433"/>
        <dbReference type="Rhea" id="RHEA-COMP:10465"/>
        <dbReference type="Rhea" id="RHEA-COMP:10468"/>
        <dbReference type="ChEBI" id="CHEBI:30616"/>
        <dbReference type="ChEBI" id="CHEBI:33019"/>
        <dbReference type="ChEBI" id="CHEBI:37563"/>
        <dbReference type="ChEBI" id="CHEBI:74896"/>
        <dbReference type="ChEBI" id="CHEBI:83071"/>
        <dbReference type="EC" id="2.7.7.72"/>
    </reaction>
</comment>
<dbReference type="GO" id="GO:0042245">
    <property type="term" value="P:RNA repair"/>
    <property type="evidence" value="ECO:0007669"/>
    <property type="project" value="UniProtKB-KW"/>
</dbReference>
<keyword evidence="6" id="KW-0692">RNA repair</keyword>
<comment type="similarity">
    <text evidence="6">Belongs to the tRNA nucleotidyltransferase/poly(A) polymerase family. Archaeal CCA-adding enzyme subfamily.</text>
</comment>
<dbReference type="PANTHER" id="PTHR39643:SF1">
    <property type="entry name" value="CCA-ADDING ENZYME"/>
    <property type="match status" value="1"/>
</dbReference>
<feature type="binding site" evidence="6">
    <location>
        <position position="68"/>
    </location>
    <ligand>
        <name>Mg(2+)</name>
        <dbReference type="ChEBI" id="CHEBI:18420"/>
    </ligand>
</feature>